<dbReference type="AlphaFoldDB" id="A0A1F4VA30"/>
<protein>
    <recommendedName>
        <fullName evidence="2">LysM domain-containing protein</fullName>
    </recommendedName>
</protein>
<keyword evidence="1" id="KW-0812">Transmembrane</keyword>
<dbReference type="PROSITE" id="PS51782">
    <property type="entry name" value="LYSM"/>
    <property type="match status" value="2"/>
</dbReference>
<dbReference type="Pfam" id="PF01551">
    <property type="entry name" value="Peptidase_M23"/>
    <property type="match status" value="1"/>
</dbReference>
<evidence type="ECO:0000313" key="3">
    <source>
        <dbReference type="EMBL" id="OGC54111.1"/>
    </source>
</evidence>
<feature type="transmembrane region" description="Helical" evidence="1">
    <location>
        <begin position="49"/>
        <end position="70"/>
    </location>
</feature>
<dbReference type="Pfam" id="PF01476">
    <property type="entry name" value="LysM"/>
    <property type="match status" value="2"/>
</dbReference>
<dbReference type="InterPro" id="IPR036779">
    <property type="entry name" value="LysM_dom_sf"/>
</dbReference>
<feature type="domain" description="LysM" evidence="2">
    <location>
        <begin position="147"/>
        <end position="195"/>
    </location>
</feature>
<organism evidence="3 4">
    <name type="scientific">candidate division WWE3 bacterium RIFCSPHIGHO2_01_FULL_48_15</name>
    <dbReference type="NCBI Taxonomy" id="1802619"/>
    <lineage>
        <taxon>Bacteria</taxon>
        <taxon>Katanobacteria</taxon>
    </lineage>
</organism>
<feature type="domain" description="LysM" evidence="2">
    <location>
        <begin position="201"/>
        <end position="247"/>
    </location>
</feature>
<name>A0A1F4VA30_UNCKA</name>
<dbReference type="CDD" id="cd12797">
    <property type="entry name" value="M23_peptidase"/>
    <property type="match status" value="1"/>
</dbReference>
<accession>A0A1F4VA30</accession>
<dbReference type="Gene3D" id="3.10.350.10">
    <property type="entry name" value="LysM domain"/>
    <property type="match status" value="2"/>
</dbReference>
<dbReference type="PANTHER" id="PTHR21666">
    <property type="entry name" value="PEPTIDASE-RELATED"/>
    <property type="match status" value="1"/>
</dbReference>
<reference evidence="3 4" key="1">
    <citation type="journal article" date="2016" name="Nat. Commun.">
        <title>Thousands of microbial genomes shed light on interconnected biogeochemical processes in an aquifer system.</title>
        <authorList>
            <person name="Anantharaman K."/>
            <person name="Brown C.T."/>
            <person name="Hug L.A."/>
            <person name="Sharon I."/>
            <person name="Castelle C.J."/>
            <person name="Probst A.J."/>
            <person name="Thomas B.C."/>
            <person name="Singh A."/>
            <person name="Wilkins M.J."/>
            <person name="Karaoz U."/>
            <person name="Brodie E.L."/>
            <person name="Williams K.H."/>
            <person name="Hubbard S.S."/>
            <person name="Banfield J.F."/>
        </authorList>
    </citation>
    <scope>NUCLEOTIDE SEQUENCE [LARGE SCALE GENOMIC DNA]</scope>
</reference>
<dbReference type="Proteomes" id="UP000179005">
    <property type="component" value="Unassembled WGS sequence"/>
</dbReference>
<dbReference type="EMBL" id="MEVC01000024">
    <property type="protein sequence ID" value="OGC54111.1"/>
    <property type="molecule type" value="Genomic_DNA"/>
</dbReference>
<evidence type="ECO:0000256" key="1">
    <source>
        <dbReference type="SAM" id="Phobius"/>
    </source>
</evidence>
<dbReference type="CDD" id="cd00118">
    <property type="entry name" value="LysM"/>
    <property type="match status" value="1"/>
</dbReference>
<dbReference type="GO" id="GO:0004222">
    <property type="term" value="F:metalloendopeptidase activity"/>
    <property type="evidence" value="ECO:0007669"/>
    <property type="project" value="TreeGrafter"/>
</dbReference>
<comment type="caution">
    <text evidence="3">The sequence shown here is derived from an EMBL/GenBank/DDBJ whole genome shotgun (WGS) entry which is preliminary data.</text>
</comment>
<dbReference type="STRING" id="1802619.A2797_02635"/>
<feature type="transmembrane region" description="Helical" evidence="1">
    <location>
        <begin position="90"/>
        <end position="113"/>
    </location>
</feature>
<keyword evidence="1" id="KW-1133">Transmembrane helix</keyword>
<dbReference type="InterPro" id="IPR018392">
    <property type="entry name" value="LysM"/>
</dbReference>
<sequence>MDRADDQPPLSVLGGQLKLGLMEESQKETHLEEILAFVRGLFSYLQRRAFAFLLNCAKVLLSGFTLSSYFKFWLSRKFVRQKGQLSFPFAHATLVGVSLSLLVTTGGLGEFLYQKTSPVFNDFGAAILESKTELSTEQSKLTRTDSFTYTVQEGENLYEIAKRFTRTPDDLASANNLKISEGASYNIYPGQVLTIPHLDGFYHEVKSGDTVERLARFYRADPQSIVELNYLFGSYAAALEPGTKLFVPTITGAALSTSALASSSGSCGPLKNFGWPTKSKALVGGYTSSHRAIDLAAQFEELLAPADGTVVAAGGSPKPCFSFGPGCNYGYGGYVFIDLGDGYQVRYAHISQWKVSAGQKVSKGDTVAISGESGVAYGPHLHFELFCNGTKINPLPYLP</sequence>
<dbReference type="SMART" id="SM00257">
    <property type="entry name" value="LysM"/>
    <property type="match status" value="2"/>
</dbReference>
<dbReference type="InterPro" id="IPR016047">
    <property type="entry name" value="M23ase_b-sheet_dom"/>
</dbReference>
<dbReference type="SUPFAM" id="SSF51261">
    <property type="entry name" value="Duplicated hybrid motif"/>
    <property type="match status" value="1"/>
</dbReference>
<dbReference type="InterPro" id="IPR011055">
    <property type="entry name" value="Dup_hybrid_motif"/>
</dbReference>
<dbReference type="Gene3D" id="2.70.70.10">
    <property type="entry name" value="Glucose Permease (Domain IIA)"/>
    <property type="match status" value="1"/>
</dbReference>
<proteinExistence type="predicted"/>
<dbReference type="InterPro" id="IPR050570">
    <property type="entry name" value="Cell_wall_metabolism_enzyme"/>
</dbReference>
<keyword evidence="1" id="KW-0472">Membrane</keyword>
<evidence type="ECO:0000313" key="4">
    <source>
        <dbReference type="Proteomes" id="UP000179005"/>
    </source>
</evidence>
<evidence type="ECO:0000259" key="2">
    <source>
        <dbReference type="PROSITE" id="PS51782"/>
    </source>
</evidence>
<dbReference type="PANTHER" id="PTHR21666:SF270">
    <property type="entry name" value="MUREIN HYDROLASE ACTIVATOR ENVC"/>
    <property type="match status" value="1"/>
</dbReference>
<gene>
    <name evidence="3" type="ORF">A2797_02635</name>
</gene>
<dbReference type="SUPFAM" id="SSF54106">
    <property type="entry name" value="LysM domain"/>
    <property type="match status" value="1"/>
</dbReference>